<name>K9YP00_CYASC</name>
<sequence length="87" mass="10425">MRKFEFDIKKSKTNKEKHGIDFHEAQFLWSDVRRIEIEAKSEDEPRTMVIGKIKGKHWTAIMTYRGDRVRIISVRRSKTKEVNLYEG</sequence>
<organism evidence="1 2">
    <name type="scientific">Cyanobacterium stanieri (strain ATCC 29140 / PCC 7202)</name>
    <dbReference type="NCBI Taxonomy" id="292563"/>
    <lineage>
        <taxon>Bacteria</taxon>
        <taxon>Bacillati</taxon>
        <taxon>Cyanobacteriota</taxon>
        <taxon>Cyanophyceae</taxon>
        <taxon>Oscillatoriophycideae</taxon>
        <taxon>Chroococcales</taxon>
        <taxon>Geminocystaceae</taxon>
        <taxon>Cyanobacterium</taxon>
    </lineage>
</organism>
<reference evidence="2" key="1">
    <citation type="journal article" date="2013" name="Proc. Natl. Acad. Sci. U.S.A.">
        <title>Improving the coverage of the cyanobacterial phylum using diversity-driven genome sequencing.</title>
        <authorList>
            <person name="Shih P.M."/>
            <person name="Wu D."/>
            <person name="Latifi A."/>
            <person name="Axen S.D."/>
            <person name="Fewer D.P."/>
            <person name="Talla E."/>
            <person name="Calteau A."/>
            <person name="Cai F."/>
            <person name="Tandeau de Marsac N."/>
            <person name="Rippka R."/>
            <person name="Herdman M."/>
            <person name="Sivonen K."/>
            <person name="Coursin T."/>
            <person name="Laurent T."/>
            <person name="Goodwin L."/>
            <person name="Nolan M."/>
            <person name="Davenport K.W."/>
            <person name="Han C.S."/>
            <person name="Rubin E.M."/>
            <person name="Eisen J.A."/>
            <person name="Woyke T."/>
            <person name="Gugger M."/>
            <person name="Kerfeld C.A."/>
        </authorList>
    </citation>
    <scope>NUCLEOTIDE SEQUENCE [LARGE SCALE GENOMIC DNA]</scope>
    <source>
        <strain evidence="2">ATCC 29140 / PCC 7202</strain>
    </source>
</reference>
<dbReference type="HOGENOM" id="CLU_149290_2_0_3"/>
<dbReference type="AlphaFoldDB" id="K9YP00"/>
<dbReference type="BioCyc" id="CSTA292563:G1353-2728-MONOMER"/>
<proteinExistence type="predicted"/>
<keyword evidence="2" id="KW-1185">Reference proteome</keyword>
<dbReference type="STRING" id="292563.Cyast_2724"/>
<evidence type="ECO:0000313" key="2">
    <source>
        <dbReference type="Proteomes" id="UP000010483"/>
    </source>
</evidence>
<dbReference type="EMBL" id="CP003940">
    <property type="protein sequence ID" value="AFZ48666.1"/>
    <property type="molecule type" value="Genomic_DNA"/>
</dbReference>
<gene>
    <name evidence="1" type="ordered locus">Cyast_2724</name>
</gene>
<dbReference type="Proteomes" id="UP000010483">
    <property type="component" value="Chromosome"/>
</dbReference>
<dbReference type="eggNOG" id="COG2929">
    <property type="taxonomic scope" value="Bacteria"/>
</dbReference>
<protein>
    <recommendedName>
        <fullName evidence="3">Toxin-antitoxin system, toxin component</fullName>
    </recommendedName>
</protein>
<dbReference type="Gene3D" id="3.10.450.530">
    <property type="entry name" value="Ribonuclease toxin, BrnT, of type II toxin-antitoxin system"/>
    <property type="match status" value="1"/>
</dbReference>
<evidence type="ECO:0008006" key="3">
    <source>
        <dbReference type="Google" id="ProtNLM"/>
    </source>
</evidence>
<evidence type="ECO:0000313" key="1">
    <source>
        <dbReference type="EMBL" id="AFZ48666.1"/>
    </source>
</evidence>
<dbReference type="InterPro" id="IPR007460">
    <property type="entry name" value="BrnT_toxin"/>
</dbReference>
<dbReference type="KEGG" id="csn:Cyast_2724"/>
<accession>K9YP00</accession>
<dbReference type="Pfam" id="PF04365">
    <property type="entry name" value="BrnT_toxin"/>
    <property type="match status" value="1"/>
</dbReference>
<dbReference type="InterPro" id="IPR038573">
    <property type="entry name" value="BrnT_sf"/>
</dbReference>